<feature type="transmembrane region" description="Helical" evidence="1">
    <location>
        <begin position="327"/>
        <end position="346"/>
    </location>
</feature>
<keyword evidence="1" id="KW-0472">Membrane</keyword>
<protein>
    <submittedName>
        <fullName evidence="2">Uncharacterized protein</fullName>
    </submittedName>
</protein>
<gene>
    <name evidence="2" type="ORF">ETP43_03235</name>
</gene>
<dbReference type="Proteomes" id="UP000290106">
    <property type="component" value="Unassembled WGS sequence"/>
</dbReference>
<organism evidence="2 3">
    <name type="scientific">Blautia faecicola</name>
    <dbReference type="NCBI Taxonomy" id="2509240"/>
    <lineage>
        <taxon>Bacteria</taxon>
        <taxon>Bacillati</taxon>
        <taxon>Bacillota</taxon>
        <taxon>Clostridia</taxon>
        <taxon>Lachnospirales</taxon>
        <taxon>Lachnospiraceae</taxon>
        <taxon>Blautia</taxon>
    </lineage>
</organism>
<feature type="transmembrane region" description="Helical" evidence="1">
    <location>
        <begin position="301"/>
        <end position="321"/>
    </location>
</feature>
<feature type="transmembrane region" description="Helical" evidence="1">
    <location>
        <begin position="184"/>
        <end position="201"/>
    </location>
</feature>
<sequence>MFADNNRISWLQMRCQFLLAALGVGLLWGIPGFTGREGAVGILIGGALLACWSGILRRQMTVFRDPIRYFGKTCAWLLAGIWESYLVLTGGWLVAKVGHLAGEYLVSGVPETMLSLAFVFAALGGSHHVQARGRLAQTSWAIVAWLGGILLLLAGKPLGTVTGGQQPEPAAFDWMLSVKNAGKYVAYGSGIGLIAWLMVQVRTGKEEKKKEGLALAVGQLSLWFLAGALLLTANFGTDAPNMDTCPILEVMAGVEIPGGFLRRVDLIFLSILLFSLTFLLGSIFFYSSYVAERVSVTISRIPAAILCLIFGTVGETQWAWSRYYPELLWKIYLPLFLVITVCAGWARRRSYGER</sequence>
<accession>A0A4Q1RFF5</accession>
<dbReference type="OrthoDB" id="1771654at2"/>
<evidence type="ECO:0000256" key="1">
    <source>
        <dbReference type="SAM" id="Phobius"/>
    </source>
</evidence>
<feature type="transmembrane region" description="Helical" evidence="1">
    <location>
        <begin position="101"/>
        <end position="123"/>
    </location>
</feature>
<proteinExistence type="predicted"/>
<feature type="transmembrane region" description="Helical" evidence="1">
    <location>
        <begin position="39"/>
        <end position="56"/>
    </location>
</feature>
<dbReference type="EMBL" id="SDKC01000001">
    <property type="protein sequence ID" value="RXS74331.1"/>
    <property type="molecule type" value="Genomic_DNA"/>
</dbReference>
<evidence type="ECO:0000313" key="3">
    <source>
        <dbReference type="Proteomes" id="UP000290106"/>
    </source>
</evidence>
<keyword evidence="1" id="KW-1133">Transmembrane helix</keyword>
<comment type="caution">
    <text evidence="2">The sequence shown here is derived from an EMBL/GenBank/DDBJ whole genome shotgun (WGS) entry which is preliminary data.</text>
</comment>
<reference evidence="2 3" key="1">
    <citation type="submission" date="2019-01" db="EMBL/GenBank/DDBJ databases">
        <title>Blautia sp. nov. KGMB01111 isolated human feces.</title>
        <authorList>
            <person name="Park J.-E."/>
            <person name="Kim J.-S."/>
            <person name="Park S.-H."/>
        </authorList>
    </citation>
    <scope>NUCLEOTIDE SEQUENCE [LARGE SCALE GENOMIC DNA]</scope>
    <source>
        <strain evidence="2 3">KGMB01111</strain>
    </source>
</reference>
<feature type="transmembrane region" description="Helical" evidence="1">
    <location>
        <begin position="135"/>
        <end position="154"/>
    </location>
</feature>
<keyword evidence="1" id="KW-0812">Transmembrane</keyword>
<keyword evidence="3" id="KW-1185">Reference proteome</keyword>
<evidence type="ECO:0000313" key="2">
    <source>
        <dbReference type="EMBL" id="RXS74331.1"/>
    </source>
</evidence>
<dbReference type="AlphaFoldDB" id="A0A4Q1RFF5"/>
<dbReference type="RefSeq" id="WP_129257018.1">
    <property type="nucleotide sequence ID" value="NZ_SDKC01000001.1"/>
</dbReference>
<name>A0A4Q1RFF5_9FIRM</name>
<feature type="transmembrane region" description="Helical" evidence="1">
    <location>
        <begin position="213"/>
        <end position="233"/>
    </location>
</feature>
<feature type="transmembrane region" description="Helical" evidence="1">
    <location>
        <begin position="266"/>
        <end position="289"/>
    </location>
</feature>
<feature type="transmembrane region" description="Helical" evidence="1">
    <location>
        <begin position="76"/>
        <end position="95"/>
    </location>
</feature>